<dbReference type="PROSITE" id="PS50013">
    <property type="entry name" value="CHROMO_2"/>
    <property type="match status" value="1"/>
</dbReference>
<name>A0A5M9JZV5_MONFR</name>
<accession>A0A5M9JZV5</accession>
<evidence type="ECO:0000313" key="5">
    <source>
        <dbReference type="EMBL" id="KAA8574053.1"/>
    </source>
</evidence>
<feature type="region of interest" description="Disordered" evidence="3">
    <location>
        <begin position="111"/>
        <end position="190"/>
    </location>
</feature>
<feature type="coiled-coil region" evidence="2">
    <location>
        <begin position="1088"/>
        <end position="1283"/>
    </location>
</feature>
<dbReference type="EMBL" id="VICG01000003">
    <property type="protein sequence ID" value="KAA8574053.1"/>
    <property type="molecule type" value="Genomic_DNA"/>
</dbReference>
<dbReference type="GO" id="GO:0070823">
    <property type="term" value="C:HDA1 complex"/>
    <property type="evidence" value="ECO:0007669"/>
    <property type="project" value="InterPro"/>
</dbReference>
<feature type="region of interest" description="Disordered" evidence="3">
    <location>
        <begin position="356"/>
        <end position="442"/>
    </location>
</feature>
<dbReference type="Gene3D" id="3.40.50.12360">
    <property type="match status" value="1"/>
</dbReference>
<evidence type="ECO:0000256" key="3">
    <source>
        <dbReference type="SAM" id="MobiDB-lite"/>
    </source>
</evidence>
<feature type="compositionally biased region" description="Polar residues" evidence="3">
    <location>
        <begin position="525"/>
        <end position="540"/>
    </location>
</feature>
<feature type="region of interest" description="Disordered" evidence="3">
    <location>
        <begin position="626"/>
        <end position="718"/>
    </location>
</feature>
<feature type="region of interest" description="Disordered" evidence="3">
    <location>
        <begin position="525"/>
        <end position="555"/>
    </location>
</feature>
<dbReference type="InterPro" id="IPR038609">
    <property type="entry name" value="HDA1_su2/3_sf"/>
</dbReference>
<dbReference type="InterPro" id="IPR000953">
    <property type="entry name" value="Chromo/chromo_shadow_dom"/>
</dbReference>
<feature type="compositionally biased region" description="Polar residues" evidence="3">
    <location>
        <begin position="579"/>
        <end position="599"/>
    </location>
</feature>
<keyword evidence="2" id="KW-0175">Coiled coil</keyword>
<feature type="compositionally biased region" description="Polar residues" evidence="3">
    <location>
        <begin position="644"/>
        <end position="655"/>
    </location>
</feature>
<sequence length="1362" mass="152312">MDLPNSDHAGAPNAQRLPRQRRLKSKESTVLPEGRLSSFKRKQKHKDSSDTTVYYKIKGILSERKSGKTTEFLIDWEDNPVTREIYEPSWEPYSNVTPVAIYEWESKQAVHRYKSNSQHTTSSDRESIRPAKKRRTNNSEVSISLGRAKVPYPTTATRRSAGSKNKIREIKDSYEDEDSDSGDHLSVLIAPNKDINPKEYIVVRSPQLSNYSNSQESSQKPSPLQARVAPDSQILLPRRKSAPAFIWDEDIVPESQSSSDATSYKPSIPRSATAGDCEEVLQSVQPEISDRVRKGIARSSPEAILTQHTDTVDTVTVATKEQQQGNSSNNINSRKNFDKSSIPDSLIIENSSSLDFVPAQSAPQESLTPKSHQHLRSQPLGHTASEEPSPEPPASDLSPVPKTLIPESQQSFVHLLSSLEEEEEEEEAEESDPQRCVRSQVSLEIPDSYLVSDTFTKRLTKPFSSPGVDAQIGSQDRASSLPAQSQPKTVQSDSQRSQSFPSATVIDSSPEEIWQAAQIVTQIPRTSSQERFLEKSQSQGSKDHVQIDNSQASESTRLRLSHHYHFPDTLSEDHCVANNNGAEVPETQPSTSEISTEEASPQVLESIEFDADLHNAQLLYQEPLSSQDLAESASSNRLPPRPSSHLTLEMSTVGSGASHLAVSERRARSTKSRSPSTIPPRVSTAPPATSTNHPLPMRDSIADTSRSRNRPSSIPRSSIEELADMDPDVISVRNLARNEFIVPLPMMSQIRDVYDNTIRNRKKEIMSFLGESTTPDSDSMEMMIEELKLICDHQDLIVEESSTQSLDDSAQARYAVTISTKFLFVQQFLESLRQAKVHVVIVARDAILPILEALFRSQHYSYSRPDTSMIMPGNPGEPEKDLMQVTLLPTWIDVRDCIVAPASVVVAFDSSFSESQGGDEYYQILPFDPRNPDKRAPLLWLVTVNSVEHVELCIPTTLESSERKDRLVQYVTQTRKVVGLLDTNIYPDPQQAARRAAEYVMDDSLETEWPLNPMPDIEIELFDNRANNRLSNSMTQSLFSPLEPKSQSGYKRPSDFDAEDEDTASKRQRKIPTKQSRQPDLNVMDGNMAELQNTIKTLYARCEDYEKSIKRIQPKFQRALDERARFEHENAQAAKRQSEYEKKLGAQDESAAKLREENAILKNELSVARNSLLTSSANPSIAEYHQTKEDLRIAQAEIERLKKAQASVEKRADYAASLYQESSQQAQEMRNELTTLKSQRKELQRQASAARVEINKINHDGIIQQQVDVIDDLRRELAERERHLGIVSGQLDAYMNGRRTTRGTSVPRSPRTSNMSPRPRVLGSMAPGSNTASRGNSPAPGVFGGDLFQGGDAGRRFGAHLQ</sequence>
<keyword evidence="6" id="KW-1185">Reference proteome</keyword>
<dbReference type="InterPro" id="IPR021006">
    <property type="entry name" value="Hda2/3"/>
</dbReference>
<feature type="domain" description="Chromo" evidence="4">
    <location>
        <begin position="55"/>
        <end position="125"/>
    </location>
</feature>
<gene>
    <name evidence="5" type="ORF">EYC84_005584</name>
</gene>
<reference evidence="5 6" key="1">
    <citation type="submission" date="2019-06" db="EMBL/GenBank/DDBJ databases">
        <title>Genome Sequence of the Brown Rot Fungal Pathogen Monilinia fructicola.</title>
        <authorList>
            <person name="De Miccolis Angelini R.M."/>
            <person name="Landi L."/>
            <person name="Abate D."/>
            <person name="Pollastro S."/>
            <person name="Romanazzi G."/>
            <person name="Faretra F."/>
        </authorList>
    </citation>
    <scope>NUCLEOTIDE SEQUENCE [LARGE SCALE GENOMIC DNA]</scope>
    <source>
        <strain evidence="5 6">Mfrc123</strain>
    </source>
</reference>
<feature type="compositionally biased region" description="Polar residues" evidence="3">
    <location>
        <begin position="361"/>
        <end position="370"/>
    </location>
</feature>
<feature type="compositionally biased region" description="Polar residues" evidence="3">
    <location>
        <begin position="1036"/>
        <end position="1049"/>
    </location>
</feature>
<protein>
    <recommendedName>
        <fullName evidence="4">Chromo domain-containing protein</fullName>
    </recommendedName>
</protein>
<evidence type="ECO:0000313" key="6">
    <source>
        <dbReference type="Proteomes" id="UP000322873"/>
    </source>
</evidence>
<feature type="compositionally biased region" description="Polar residues" evidence="3">
    <location>
        <begin position="254"/>
        <end position="265"/>
    </location>
</feature>
<dbReference type="Pfam" id="PF11496">
    <property type="entry name" value="HDA2-3"/>
    <property type="match status" value="1"/>
</dbReference>
<feature type="region of interest" description="Disordered" evidence="3">
    <location>
        <begin position="1036"/>
        <end position="1081"/>
    </location>
</feature>
<evidence type="ECO:0000256" key="2">
    <source>
        <dbReference type="SAM" id="Coils"/>
    </source>
</evidence>
<feature type="compositionally biased region" description="Polar residues" evidence="3">
    <location>
        <begin position="1327"/>
        <end position="1336"/>
    </location>
</feature>
<dbReference type="GO" id="GO:0006338">
    <property type="term" value="P:chromatin remodeling"/>
    <property type="evidence" value="ECO:0007669"/>
    <property type="project" value="UniProtKB-ARBA"/>
</dbReference>
<feature type="region of interest" description="Disordered" evidence="3">
    <location>
        <begin position="459"/>
        <end position="509"/>
    </location>
</feature>
<organism evidence="5 6">
    <name type="scientific">Monilinia fructicola</name>
    <name type="common">Brown rot fungus</name>
    <name type="synonym">Ciboria fructicola</name>
    <dbReference type="NCBI Taxonomy" id="38448"/>
    <lineage>
        <taxon>Eukaryota</taxon>
        <taxon>Fungi</taxon>
        <taxon>Dikarya</taxon>
        <taxon>Ascomycota</taxon>
        <taxon>Pezizomycotina</taxon>
        <taxon>Leotiomycetes</taxon>
        <taxon>Helotiales</taxon>
        <taxon>Sclerotiniaceae</taxon>
        <taxon>Monilinia</taxon>
    </lineage>
</organism>
<dbReference type="SUPFAM" id="SSF54160">
    <property type="entry name" value="Chromo domain-like"/>
    <property type="match status" value="1"/>
</dbReference>
<feature type="compositionally biased region" description="Low complexity" evidence="3">
    <location>
        <begin position="312"/>
        <end position="333"/>
    </location>
</feature>
<feature type="region of interest" description="Disordered" evidence="3">
    <location>
        <begin position="1"/>
        <end position="50"/>
    </location>
</feature>
<feature type="region of interest" description="Disordered" evidence="3">
    <location>
        <begin position="294"/>
        <end position="344"/>
    </location>
</feature>
<feature type="compositionally biased region" description="Polar residues" evidence="3">
    <location>
        <begin position="626"/>
        <end position="637"/>
    </location>
</feature>
<feature type="region of interest" description="Disordered" evidence="3">
    <location>
        <begin position="250"/>
        <end position="277"/>
    </location>
</feature>
<evidence type="ECO:0000259" key="4">
    <source>
        <dbReference type="PROSITE" id="PS50013"/>
    </source>
</evidence>
<feature type="region of interest" description="Disordered" evidence="3">
    <location>
        <begin position="206"/>
        <end position="235"/>
    </location>
</feature>
<feature type="compositionally biased region" description="Polar residues" evidence="3">
    <location>
        <begin position="154"/>
        <end position="163"/>
    </location>
</feature>
<feature type="region of interest" description="Disordered" evidence="3">
    <location>
        <begin position="579"/>
        <end position="601"/>
    </location>
</feature>
<feature type="region of interest" description="Disordered" evidence="3">
    <location>
        <begin position="1298"/>
        <end position="1349"/>
    </location>
</feature>
<comment type="subunit">
    <text evidence="1">Component of the NuA4 histone acetyltransferase complex.</text>
</comment>
<feature type="compositionally biased region" description="Polar residues" evidence="3">
    <location>
        <begin position="1302"/>
        <end position="1316"/>
    </location>
</feature>
<dbReference type="Gene3D" id="2.40.50.40">
    <property type="match status" value="1"/>
</dbReference>
<dbReference type="InterPro" id="IPR016197">
    <property type="entry name" value="Chromo-like_dom_sf"/>
</dbReference>
<feature type="compositionally biased region" description="Polar residues" evidence="3">
    <location>
        <begin position="472"/>
        <end position="507"/>
    </location>
</feature>
<dbReference type="Proteomes" id="UP000322873">
    <property type="component" value="Unassembled WGS sequence"/>
</dbReference>
<evidence type="ECO:0000256" key="1">
    <source>
        <dbReference type="ARBA" id="ARBA00011353"/>
    </source>
</evidence>
<dbReference type="VEuPathDB" id="FungiDB:MFRU_001g01270"/>
<proteinExistence type="predicted"/>
<feature type="compositionally biased region" description="Polar residues" evidence="3">
    <location>
        <begin position="206"/>
        <end position="222"/>
    </location>
</feature>
<comment type="caution">
    <text evidence="5">The sequence shown here is derived from an EMBL/GenBank/DDBJ whole genome shotgun (WGS) entry which is preliminary data.</text>
</comment>
<feature type="compositionally biased region" description="Acidic residues" evidence="3">
    <location>
        <begin position="419"/>
        <end position="431"/>
    </location>
</feature>